<keyword evidence="3" id="KW-1185">Reference proteome</keyword>
<proteinExistence type="predicted"/>
<feature type="region of interest" description="Disordered" evidence="1">
    <location>
        <begin position="103"/>
        <end position="123"/>
    </location>
</feature>
<organism evidence="2 3">
    <name type="scientific">Prorocentrum cordatum</name>
    <dbReference type="NCBI Taxonomy" id="2364126"/>
    <lineage>
        <taxon>Eukaryota</taxon>
        <taxon>Sar</taxon>
        <taxon>Alveolata</taxon>
        <taxon>Dinophyceae</taxon>
        <taxon>Prorocentrales</taxon>
        <taxon>Prorocentraceae</taxon>
        <taxon>Prorocentrum</taxon>
    </lineage>
</organism>
<dbReference type="Proteomes" id="UP001189429">
    <property type="component" value="Unassembled WGS sequence"/>
</dbReference>
<evidence type="ECO:0000313" key="2">
    <source>
        <dbReference type="EMBL" id="CAK0840632.1"/>
    </source>
</evidence>
<comment type="caution">
    <text evidence="2">The sequence shown here is derived from an EMBL/GenBank/DDBJ whole genome shotgun (WGS) entry which is preliminary data.</text>
</comment>
<gene>
    <name evidence="2" type="ORF">PCOR1329_LOCUS36027</name>
</gene>
<sequence>MRAATPKGRIAVAACCRRFRELGSAWLPASSPQEDVGGQTDPLAESLIVSGGAAGVCPEPFSKLALALQQTNETIATAILGGLSRQEKSRNPELIAESLDEFEGRPKLDGPPTLNEAQSTTGPYIAERLEELTDWTRDRGRVAQPLFADVRVSIVKLLAARKAKQTIELD</sequence>
<name>A0ABN9T6Y6_9DINO</name>
<dbReference type="EMBL" id="CAUYUJ010014393">
    <property type="protein sequence ID" value="CAK0840632.1"/>
    <property type="molecule type" value="Genomic_DNA"/>
</dbReference>
<reference evidence="2" key="1">
    <citation type="submission" date="2023-10" db="EMBL/GenBank/DDBJ databases">
        <authorList>
            <person name="Chen Y."/>
            <person name="Shah S."/>
            <person name="Dougan E. K."/>
            <person name="Thang M."/>
            <person name="Chan C."/>
        </authorList>
    </citation>
    <scope>NUCLEOTIDE SEQUENCE [LARGE SCALE GENOMIC DNA]</scope>
</reference>
<evidence type="ECO:0000313" key="3">
    <source>
        <dbReference type="Proteomes" id="UP001189429"/>
    </source>
</evidence>
<protein>
    <submittedName>
        <fullName evidence="2">Uncharacterized protein</fullName>
    </submittedName>
</protein>
<accession>A0ABN9T6Y6</accession>
<evidence type="ECO:0000256" key="1">
    <source>
        <dbReference type="SAM" id="MobiDB-lite"/>
    </source>
</evidence>